<dbReference type="Proteomes" id="UP000199207">
    <property type="component" value="Unassembled WGS sequence"/>
</dbReference>
<feature type="compositionally biased region" description="Low complexity" evidence="1">
    <location>
        <begin position="8"/>
        <end position="17"/>
    </location>
</feature>
<reference evidence="2 3" key="1">
    <citation type="submission" date="2016-10" db="EMBL/GenBank/DDBJ databases">
        <authorList>
            <person name="de Groot N.N."/>
        </authorList>
    </citation>
    <scope>NUCLEOTIDE SEQUENCE [LARGE SCALE GENOMIC DNA]</scope>
    <source>
        <strain evidence="2 3">CGMCC 4.5739</strain>
    </source>
</reference>
<evidence type="ECO:0008006" key="4">
    <source>
        <dbReference type="Google" id="ProtNLM"/>
    </source>
</evidence>
<accession>A0A1I1HAD8</accession>
<organism evidence="2 3">
    <name type="scientific">Streptomyces aidingensis</name>
    <dbReference type="NCBI Taxonomy" id="910347"/>
    <lineage>
        <taxon>Bacteria</taxon>
        <taxon>Bacillati</taxon>
        <taxon>Actinomycetota</taxon>
        <taxon>Actinomycetes</taxon>
        <taxon>Kitasatosporales</taxon>
        <taxon>Streptomycetaceae</taxon>
        <taxon>Streptomyces</taxon>
    </lineage>
</organism>
<feature type="region of interest" description="Disordered" evidence="1">
    <location>
        <begin position="1"/>
        <end position="24"/>
    </location>
</feature>
<gene>
    <name evidence="2" type="ORF">SAMN05421773_102254</name>
</gene>
<dbReference type="EMBL" id="FOLM01000002">
    <property type="protein sequence ID" value="SFC18968.1"/>
    <property type="molecule type" value="Genomic_DNA"/>
</dbReference>
<keyword evidence="3" id="KW-1185">Reference proteome</keyword>
<protein>
    <recommendedName>
        <fullName evidence="4">Tetratricopeptide repeat-containing protein</fullName>
    </recommendedName>
</protein>
<evidence type="ECO:0000256" key="1">
    <source>
        <dbReference type="SAM" id="MobiDB-lite"/>
    </source>
</evidence>
<evidence type="ECO:0000313" key="2">
    <source>
        <dbReference type="EMBL" id="SFC18968.1"/>
    </source>
</evidence>
<dbReference type="OrthoDB" id="3504495at2"/>
<dbReference type="RefSeq" id="WP_093837562.1">
    <property type="nucleotide sequence ID" value="NZ_FOLM01000002.1"/>
</dbReference>
<dbReference type="STRING" id="910347.SAMN05421773_102254"/>
<sequence>MTTSKGWPSPTAPSAPGSAGGGDSIEGIVAAGSLHLRGVTLAARARDAATTEHHLQHAKRLAGQLPPDEGDQYRHSLTFGPGNVALHEMAAQIELEKPRRAVGMAEVLSGELPTGLGPTRIGHLHIDAARAYLATGDRDEALRSLLRARVLMSLRRRSKPEPAWLAKWAGLHEG</sequence>
<evidence type="ECO:0000313" key="3">
    <source>
        <dbReference type="Proteomes" id="UP000199207"/>
    </source>
</evidence>
<proteinExistence type="predicted"/>
<name>A0A1I1HAD8_9ACTN</name>
<dbReference type="AlphaFoldDB" id="A0A1I1HAD8"/>